<evidence type="ECO:0000256" key="4">
    <source>
        <dbReference type="PROSITE-ProRule" id="PRU00335"/>
    </source>
</evidence>
<evidence type="ECO:0000313" key="6">
    <source>
        <dbReference type="EMBL" id="KAA9160748.1"/>
    </source>
</evidence>
<sequence>MNATEKRISAAAMRLFAERGSLDLTMSDLANEAQVARGTLYRNVQSVEHLFQKILEDLAVEIHAKNKGALDGANVQDPPARLATGIRLLVRQAHDNPSMGRFFVRFGLTDESLRGILTGPPMRDVHTGISTGRYTVPQSMELSIASLLSGATVSAMWMVLEGHQGWREAGSSAAELVLRALGIAADEASSIAAADLPAQPEG</sequence>
<keyword evidence="7" id="KW-1185">Reference proteome</keyword>
<evidence type="ECO:0000259" key="5">
    <source>
        <dbReference type="PROSITE" id="PS50977"/>
    </source>
</evidence>
<name>A0A5N0V5R7_9PSEU</name>
<dbReference type="GO" id="GO:0003700">
    <property type="term" value="F:DNA-binding transcription factor activity"/>
    <property type="evidence" value="ECO:0007669"/>
    <property type="project" value="TreeGrafter"/>
</dbReference>
<proteinExistence type="predicted"/>
<dbReference type="InterPro" id="IPR009057">
    <property type="entry name" value="Homeodomain-like_sf"/>
</dbReference>
<evidence type="ECO:0000256" key="1">
    <source>
        <dbReference type="ARBA" id="ARBA00023015"/>
    </source>
</evidence>
<dbReference type="InterPro" id="IPR049513">
    <property type="entry name" value="TetR_C_40"/>
</dbReference>
<dbReference type="GO" id="GO:0000976">
    <property type="term" value="F:transcription cis-regulatory region binding"/>
    <property type="evidence" value="ECO:0007669"/>
    <property type="project" value="TreeGrafter"/>
</dbReference>
<dbReference type="Gene3D" id="1.10.357.10">
    <property type="entry name" value="Tetracycline Repressor, domain 2"/>
    <property type="match status" value="1"/>
</dbReference>
<dbReference type="OrthoDB" id="4214267at2"/>
<feature type="DNA-binding region" description="H-T-H motif" evidence="4">
    <location>
        <begin position="25"/>
        <end position="44"/>
    </location>
</feature>
<dbReference type="EMBL" id="VMNW02000020">
    <property type="protein sequence ID" value="KAA9160748.1"/>
    <property type="molecule type" value="Genomic_DNA"/>
</dbReference>
<comment type="caution">
    <text evidence="6">The sequence shown here is derived from an EMBL/GenBank/DDBJ whole genome shotgun (WGS) entry which is preliminary data.</text>
</comment>
<evidence type="ECO:0000256" key="3">
    <source>
        <dbReference type="ARBA" id="ARBA00023163"/>
    </source>
</evidence>
<evidence type="ECO:0000313" key="7">
    <source>
        <dbReference type="Proteomes" id="UP000319769"/>
    </source>
</evidence>
<feature type="domain" description="HTH tetR-type" evidence="5">
    <location>
        <begin position="2"/>
        <end position="62"/>
    </location>
</feature>
<reference evidence="6" key="1">
    <citation type="submission" date="2019-09" db="EMBL/GenBank/DDBJ databases">
        <authorList>
            <person name="Teo W.F.A."/>
            <person name="Duangmal K."/>
        </authorList>
    </citation>
    <scope>NUCLEOTIDE SEQUENCE [LARGE SCALE GENOMIC DNA]</scope>
    <source>
        <strain evidence="6">K81G1</strain>
    </source>
</reference>
<dbReference type="PANTHER" id="PTHR30055:SF234">
    <property type="entry name" value="HTH-TYPE TRANSCRIPTIONAL REGULATOR BETI"/>
    <property type="match status" value="1"/>
</dbReference>
<dbReference type="RefSeq" id="WP_144748099.1">
    <property type="nucleotide sequence ID" value="NZ_VMNW02000020.1"/>
</dbReference>
<dbReference type="SUPFAM" id="SSF46689">
    <property type="entry name" value="Homeodomain-like"/>
    <property type="match status" value="1"/>
</dbReference>
<organism evidence="6 7">
    <name type="scientific">Amycolatopsis acidicola</name>
    <dbReference type="NCBI Taxonomy" id="2596893"/>
    <lineage>
        <taxon>Bacteria</taxon>
        <taxon>Bacillati</taxon>
        <taxon>Actinomycetota</taxon>
        <taxon>Actinomycetes</taxon>
        <taxon>Pseudonocardiales</taxon>
        <taxon>Pseudonocardiaceae</taxon>
        <taxon>Amycolatopsis</taxon>
    </lineage>
</organism>
<dbReference type="Pfam" id="PF21306">
    <property type="entry name" value="TetR_C_40"/>
    <property type="match status" value="1"/>
</dbReference>
<evidence type="ECO:0000256" key="2">
    <source>
        <dbReference type="ARBA" id="ARBA00023125"/>
    </source>
</evidence>
<dbReference type="AlphaFoldDB" id="A0A5N0V5R7"/>
<accession>A0A5N0V5R7</accession>
<keyword evidence="3" id="KW-0804">Transcription</keyword>
<keyword evidence="2 4" id="KW-0238">DNA-binding</keyword>
<protein>
    <submittedName>
        <fullName evidence="6">TetR/AcrR family transcriptional regulator</fullName>
    </submittedName>
</protein>
<dbReference type="PRINTS" id="PR00455">
    <property type="entry name" value="HTHTETR"/>
</dbReference>
<gene>
    <name evidence="6" type="ORF">FPZ12_016520</name>
</gene>
<dbReference type="Pfam" id="PF00440">
    <property type="entry name" value="TetR_N"/>
    <property type="match status" value="1"/>
</dbReference>
<keyword evidence="1" id="KW-0805">Transcription regulation</keyword>
<dbReference type="PROSITE" id="PS50977">
    <property type="entry name" value="HTH_TETR_2"/>
    <property type="match status" value="1"/>
</dbReference>
<dbReference type="InterPro" id="IPR050109">
    <property type="entry name" value="HTH-type_TetR-like_transc_reg"/>
</dbReference>
<dbReference type="PANTHER" id="PTHR30055">
    <property type="entry name" value="HTH-TYPE TRANSCRIPTIONAL REGULATOR RUTR"/>
    <property type="match status" value="1"/>
</dbReference>
<dbReference type="InterPro" id="IPR001647">
    <property type="entry name" value="HTH_TetR"/>
</dbReference>
<dbReference type="Proteomes" id="UP000319769">
    <property type="component" value="Unassembled WGS sequence"/>
</dbReference>